<feature type="transmembrane region" description="Helical" evidence="1">
    <location>
        <begin position="89"/>
        <end position="107"/>
    </location>
</feature>
<evidence type="ECO:0000256" key="1">
    <source>
        <dbReference type="SAM" id="Phobius"/>
    </source>
</evidence>
<dbReference type="EMBL" id="JAGIZA010000003">
    <property type="protein sequence ID" value="MBP0492143.1"/>
    <property type="molecule type" value="Genomic_DNA"/>
</dbReference>
<comment type="caution">
    <text evidence="2">The sequence shown here is derived from an EMBL/GenBank/DDBJ whole genome shotgun (WGS) entry which is preliminary data.</text>
</comment>
<accession>A0A940MUV8</accession>
<dbReference type="AlphaFoldDB" id="A0A940MUV8"/>
<reference evidence="2" key="1">
    <citation type="submission" date="2021-03" db="EMBL/GenBank/DDBJ databases">
        <authorList>
            <person name="So Y."/>
        </authorList>
    </citation>
    <scope>NUCLEOTIDE SEQUENCE</scope>
    <source>
        <strain evidence="2">SG15</strain>
    </source>
</reference>
<name>A0A940MUV8_9PROT</name>
<organism evidence="2 3">
    <name type="scientific">Roseomonas indoligenes</name>
    <dbReference type="NCBI Taxonomy" id="2820811"/>
    <lineage>
        <taxon>Bacteria</taxon>
        <taxon>Pseudomonadati</taxon>
        <taxon>Pseudomonadota</taxon>
        <taxon>Alphaproteobacteria</taxon>
        <taxon>Acetobacterales</taxon>
        <taxon>Roseomonadaceae</taxon>
        <taxon>Roseomonas</taxon>
    </lineage>
</organism>
<keyword evidence="3" id="KW-1185">Reference proteome</keyword>
<keyword evidence="1" id="KW-0472">Membrane</keyword>
<feature type="transmembrane region" description="Helical" evidence="1">
    <location>
        <begin position="113"/>
        <end position="135"/>
    </location>
</feature>
<feature type="transmembrane region" description="Helical" evidence="1">
    <location>
        <begin position="57"/>
        <end position="77"/>
    </location>
</feature>
<evidence type="ECO:0000313" key="3">
    <source>
        <dbReference type="Proteomes" id="UP000677537"/>
    </source>
</evidence>
<keyword evidence="1" id="KW-1133">Transmembrane helix</keyword>
<evidence type="ECO:0000313" key="2">
    <source>
        <dbReference type="EMBL" id="MBP0492143.1"/>
    </source>
</evidence>
<protein>
    <submittedName>
        <fullName evidence="2">Uncharacterized protein</fullName>
    </submittedName>
</protein>
<proteinExistence type="predicted"/>
<sequence length="142" mass="15269">MRRRLNAALRLDPTTWVAGFALWSLITGASILASEDVMLKAPTFQYLSRIPVPENAWGALMLLDAAALLWAASRPHLLRRAVVTSLSGLFWVLWGGGMIVGGLRVGIISGNGIWNVAAGIGLCLAMMQWVTRAWLPSGEGKG</sequence>
<dbReference type="RefSeq" id="WP_209371413.1">
    <property type="nucleotide sequence ID" value="NZ_JAGIZA010000003.1"/>
</dbReference>
<dbReference type="Proteomes" id="UP000677537">
    <property type="component" value="Unassembled WGS sequence"/>
</dbReference>
<gene>
    <name evidence="2" type="ORF">J5Y10_05055</name>
</gene>
<keyword evidence="1" id="KW-0812">Transmembrane</keyword>